<keyword evidence="2" id="KW-1185">Reference proteome</keyword>
<dbReference type="EMBL" id="FOSP01000003">
    <property type="protein sequence ID" value="SFK29994.1"/>
    <property type="molecule type" value="Genomic_DNA"/>
</dbReference>
<accession>A0A1I3YDP8</accession>
<reference evidence="2" key="1">
    <citation type="submission" date="2016-10" db="EMBL/GenBank/DDBJ databases">
        <authorList>
            <person name="Varghese N."/>
            <person name="Submissions S."/>
        </authorList>
    </citation>
    <scope>NUCLEOTIDE SEQUENCE [LARGE SCALE GENOMIC DNA]</scope>
    <source>
        <strain evidence="2">Nm69</strain>
    </source>
</reference>
<dbReference type="AlphaFoldDB" id="A0A1I3YDP8"/>
<sequence>MQRACNELGFEIIFADSPQGKGRIERSFNTFQDRLISELRLNRIKDMDNANRYLQDVFIPTFWRSHIQVISKNDSSEFTSVPEHINLENICCLERI</sequence>
<protein>
    <recommendedName>
        <fullName evidence="3">Integrase core domain-containing protein</fullName>
    </recommendedName>
</protein>
<name>A0A1I3YDP8_9PROT</name>
<proteinExistence type="predicted"/>
<organism evidence="1 2">
    <name type="scientific">Nitrosomonas aestuarii</name>
    <dbReference type="NCBI Taxonomy" id="52441"/>
    <lineage>
        <taxon>Bacteria</taxon>
        <taxon>Pseudomonadati</taxon>
        <taxon>Pseudomonadota</taxon>
        <taxon>Betaproteobacteria</taxon>
        <taxon>Nitrosomonadales</taxon>
        <taxon>Nitrosomonadaceae</taxon>
        <taxon>Nitrosomonas</taxon>
    </lineage>
</organism>
<dbReference type="Proteomes" id="UP000199533">
    <property type="component" value="Unassembled WGS sequence"/>
</dbReference>
<evidence type="ECO:0000313" key="2">
    <source>
        <dbReference type="Proteomes" id="UP000199533"/>
    </source>
</evidence>
<evidence type="ECO:0008006" key="3">
    <source>
        <dbReference type="Google" id="ProtNLM"/>
    </source>
</evidence>
<dbReference type="STRING" id="52441.SAMN05216302_1003155"/>
<evidence type="ECO:0000313" key="1">
    <source>
        <dbReference type="EMBL" id="SFK29994.1"/>
    </source>
</evidence>
<gene>
    <name evidence="1" type="ORF">SAMN05216302_1003155</name>
</gene>